<reference evidence="2 3" key="1">
    <citation type="journal article" date="2021" name="ISME Commun">
        <title>Automated analysis of genomic sequences facilitates high-throughput and comprehensive description of bacteria.</title>
        <authorList>
            <person name="Hitch T.C.A."/>
        </authorList>
    </citation>
    <scope>NUCLEOTIDE SEQUENCE [LARGE SCALE GENOMIC DNA]</scope>
    <source>
        <strain evidence="2 3">Sanger_31</strain>
    </source>
</reference>
<protein>
    <submittedName>
        <fullName evidence="2">DUF58 domain-containing protein</fullName>
    </submittedName>
</protein>
<dbReference type="AlphaFoldDB" id="A0AAE3IIJ1"/>
<name>A0AAE3IIJ1_9FIRM</name>
<evidence type="ECO:0000313" key="3">
    <source>
        <dbReference type="Proteomes" id="UP001208131"/>
    </source>
</evidence>
<organism evidence="2 3">
    <name type="scientific">Hominimerdicola aceti</name>
    <dbReference type="NCBI Taxonomy" id="2981726"/>
    <lineage>
        <taxon>Bacteria</taxon>
        <taxon>Bacillati</taxon>
        <taxon>Bacillota</taxon>
        <taxon>Clostridia</taxon>
        <taxon>Eubacteriales</taxon>
        <taxon>Oscillospiraceae</taxon>
        <taxon>Hominimerdicola</taxon>
    </lineage>
</organism>
<gene>
    <name evidence="2" type="ORF">OCV57_02090</name>
</gene>
<dbReference type="PANTHER" id="PTHR34351:SF1">
    <property type="entry name" value="SLR1927 PROTEIN"/>
    <property type="match status" value="1"/>
</dbReference>
<comment type="caution">
    <text evidence="2">The sequence shown here is derived from an EMBL/GenBank/DDBJ whole genome shotgun (WGS) entry which is preliminary data.</text>
</comment>
<keyword evidence="1" id="KW-0472">Membrane</keyword>
<dbReference type="RefSeq" id="WP_118123683.1">
    <property type="nucleotide sequence ID" value="NZ_JAOQJZ010000001.1"/>
</dbReference>
<dbReference type="PANTHER" id="PTHR34351">
    <property type="entry name" value="SLR1927 PROTEIN-RELATED"/>
    <property type="match status" value="1"/>
</dbReference>
<keyword evidence="3" id="KW-1185">Reference proteome</keyword>
<feature type="transmembrane region" description="Helical" evidence="1">
    <location>
        <begin position="28"/>
        <end position="47"/>
    </location>
</feature>
<evidence type="ECO:0000256" key="1">
    <source>
        <dbReference type="SAM" id="Phobius"/>
    </source>
</evidence>
<evidence type="ECO:0000313" key="2">
    <source>
        <dbReference type="EMBL" id="MCU6704718.1"/>
    </source>
</evidence>
<proteinExistence type="predicted"/>
<keyword evidence="1" id="KW-1133">Transmembrane helix</keyword>
<dbReference type="EMBL" id="JAOQJZ010000001">
    <property type="protein sequence ID" value="MCU6704718.1"/>
    <property type="molecule type" value="Genomic_DNA"/>
</dbReference>
<keyword evidence="1" id="KW-0812">Transmembrane</keyword>
<accession>A0AAE3IIJ1</accession>
<sequence>MKNLLGYLTCVAVAILLRVYINGSGGTLVLYLLAIAFVISLAALLITKRKLVAAIKLSTEISAKNEEFDADIMLLNAIRIIPSCVVEVTAECSDNIGAVSPLEFKTIVAGGRQQSVSVKLKTRYAGLGTVKIKSIRLHDYLGIITLHLDSSRYEKAVGKIKIMPNIPDTGSQTELLKATSENASFDDNESESDENALGLTGVPGYDHRQYEIGDPLKRINWKLSSKRDELMVRLDEKVTASSQAFFLDIPSENHDPMFAMNIDNIVEASLAMLSMLIMEGFESEYNYYLDGWKSMKIKQAGDIIELQNDLAAIAPYPQEKRFAFSHEIGKTAPICFTACMATSQGEFSSLIEEFNGSFVVTRLSGLDKQTENMWLVDETFEFRKMT</sequence>
<dbReference type="Proteomes" id="UP001208131">
    <property type="component" value="Unassembled WGS sequence"/>
</dbReference>